<name>A0AA39SX91_ACESA</name>
<dbReference type="InterPro" id="IPR001611">
    <property type="entry name" value="Leu-rich_rpt"/>
</dbReference>
<evidence type="ECO:0000256" key="16">
    <source>
        <dbReference type="ARBA" id="ARBA00023180"/>
    </source>
</evidence>
<dbReference type="InterPro" id="IPR032675">
    <property type="entry name" value="LRR_dom_sf"/>
</dbReference>
<reference evidence="21" key="2">
    <citation type="submission" date="2023-06" db="EMBL/GenBank/DDBJ databases">
        <authorList>
            <person name="Swenson N.G."/>
            <person name="Wegrzyn J.L."/>
            <person name="Mcevoy S.L."/>
        </authorList>
    </citation>
    <scope>NUCLEOTIDE SEQUENCE</scope>
    <source>
        <strain evidence="21">NS2018</strain>
        <tissue evidence="21">Leaf</tissue>
    </source>
</reference>
<evidence type="ECO:0000256" key="6">
    <source>
        <dbReference type="ARBA" id="ARBA00022679"/>
    </source>
</evidence>
<dbReference type="InterPro" id="IPR000719">
    <property type="entry name" value="Prot_kinase_dom"/>
</dbReference>
<evidence type="ECO:0000259" key="20">
    <source>
        <dbReference type="PROSITE" id="PS50011"/>
    </source>
</evidence>
<dbReference type="EC" id="2.7.11.1" evidence="3"/>
<keyword evidence="12 17" id="KW-0067">ATP-binding</keyword>
<keyword evidence="10 17" id="KW-0547">Nucleotide-binding</keyword>
<keyword evidence="4" id="KW-0723">Serine/threonine-protein kinase</keyword>
<keyword evidence="15" id="KW-0675">Receptor</keyword>
<dbReference type="PROSITE" id="PS51450">
    <property type="entry name" value="LRR"/>
    <property type="match status" value="1"/>
</dbReference>
<evidence type="ECO:0000256" key="12">
    <source>
        <dbReference type="ARBA" id="ARBA00022840"/>
    </source>
</evidence>
<dbReference type="PANTHER" id="PTHR45974:SF266">
    <property type="entry name" value="LEUCINE-RICH REPEAT RECEPTOR PROTEIN KINASE HPCA1"/>
    <property type="match status" value="1"/>
</dbReference>
<dbReference type="Pfam" id="PF00560">
    <property type="entry name" value="LRR_1"/>
    <property type="match status" value="2"/>
</dbReference>
<keyword evidence="13 18" id="KW-1133">Transmembrane helix</keyword>
<reference evidence="21" key="1">
    <citation type="journal article" date="2022" name="Plant J.">
        <title>Strategies of tolerance reflected in two North American maple genomes.</title>
        <authorList>
            <person name="McEvoy S.L."/>
            <person name="Sezen U.U."/>
            <person name="Trouern-Trend A."/>
            <person name="McMahon S.M."/>
            <person name="Schaberg P.G."/>
            <person name="Yang J."/>
            <person name="Wegrzyn J.L."/>
            <person name="Swenson N.G."/>
        </authorList>
    </citation>
    <scope>NUCLEOTIDE SEQUENCE</scope>
    <source>
        <strain evidence="21">NS2018</strain>
    </source>
</reference>
<proteinExistence type="inferred from homology"/>
<keyword evidence="7 18" id="KW-0812">Transmembrane</keyword>
<evidence type="ECO:0000256" key="18">
    <source>
        <dbReference type="SAM" id="Phobius"/>
    </source>
</evidence>
<evidence type="ECO:0000256" key="10">
    <source>
        <dbReference type="ARBA" id="ARBA00022741"/>
    </source>
</evidence>
<evidence type="ECO:0000313" key="21">
    <source>
        <dbReference type="EMBL" id="KAK0601267.1"/>
    </source>
</evidence>
<dbReference type="InterPro" id="IPR017441">
    <property type="entry name" value="Protein_kinase_ATP_BS"/>
</dbReference>
<comment type="similarity">
    <text evidence="2">Belongs to the protein kinase superfamily. Ser/Thr protein kinase family.</text>
</comment>
<evidence type="ECO:0000256" key="17">
    <source>
        <dbReference type="PROSITE-ProRule" id="PRU10141"/>
    </source>
</evidence>
<keyword evidence="11" id="KW-0418">Kinase</keyword>
<feature type="chain" id="PRO_5041241291" description="non-specific serine/threonine protein kinase" evidence="19">
    <location>
        <begin position="27"/>
        <end position="905"/>
    </location>
</feature>
<dbReference type="PROSITE" id="PS50011">
    <property type="entry name" value="PROTEIN_KINASE_DOM"/>
    <property type="match status" value="1"/>
</dbReference>
<dbReference type="EMBL" id="JAUESC010000003">
    <property type="protein sequence ID" value="KAK0601267.1"/>
    <property type="molecule type" value="Genomic_DNA"/>
</dbReference>
<evidence type="ECO:0000256" key="13">
    <source>
        <dbReference type="ARBA" id="ARBA00022989"/>
    </source>
</evidence>
<dbReference type="GO" id="GO:0016020">
    <property type="term" value="C:membrane"/>
    <property type="evidence" value="ECO:0007669"/>
    <property type="project" value="UniProtKB-SubCell"/>
</dbReference>
<dbReference type="PROSITE" id="PS00107">
    <property type="entry name" value="PROTEIN_KINASE_ATP"/>
    <property type="match status" value="1"/>
</dbReference>
<gene>
    <name evidence="21" type="ORF">LWI29_022616</name>
</gene>
<dbReference type="Proteomes" id="UP001168877">
    <property type="component" value="Unassembled WGS sequence"/>
</dbReference>
<evidence type="ECO:0000256" key="5">
    <source>
        <dbReference type="ARBA" id="ARBA00022614"/>
    </source>
</evidence>
<evidence type="ECO:0000256" key="7">
    <source>
        <dbReference type="ARBA" id="ARBA00022692"/>
    </source>
</evidence>
<feature type="signal peptide" evidence="19">
    <location>
        <begin position="1"/>
        <end position="26"/>
    </location>
</feature>
<keyword evidence="16" id="KW-0325">Glycoprotein</keyword>
<dbReference type="SUPFAM" id="SSF56112">
    <property type="entry name" value="Protein kinase-like (PK-like)"/>
    <property type="match status" value="1"/>
</dbReference>
<dbReference type="FunFam" id="3.30.200.20:FF:000328">
    <property type="entry name" value="Leucine-rich repeat protein kinase family protein"/>
    <property type="match status" value="1"/>
</dbReference>
<dbReference type="InterPro" id="IPR001245">
    <property type="entry name" value="Ser-Thr/Tyr_kinase_cat_dom"/>
</dbReference>
<sequence length="905" mass="100099">MMGLRIQVFLLSVWFQFLIIAAVTYPEDAAILKSLKDIIEDGLPPNWLGSDPCGDQWEGIECTRSRVTTIRLSSMGLTGSLSGDITSLSELLTLDLSNNKDLKGSLPSSIGDLKKLKNLILVGCNLFGPIPDSIGSLQQLVFLSLNSNSFSGKIPASIGNLSKLYWLDLTDNQLDGTIPVSDGVSPGLDMLVSTRHLRFDRNLLSGTVPSNLNNLTNLNALFLSNNRLTGPIPNLTNLTTLSYLDMSNNTFDPSPIPSWFSTLQSLTTLTMDRTELEGEVPTTIFSLSLLQTVVLKQNHLNGTLDIGASHGSQLLFINLQSNSITDFKDRPGANKDIAIILAGNPICQESGDPKDYCRAAERDSMYSTPKNCLSISCSSDQFSSPTCICAYPYTGNLSFRPPSNNTCYQILEQSILLQFQSAKLPVDSVSLSNPRKSQSEYLEISLAVFPSGQDSFNRTGISMIGLFLSNPTYRPPEEFRPLFFNGDEYLHFTGENRRSVKSTGIGVIIGTTAGVCVLLLLLVLAGVYAYRQKRRAEKANDQNPFAHWDRNKSSGSIPQLKGARCFSFEELNKYTNHFSDTNNVGSGGYGKVYRATLPSGQLIAIKRAQQGSMQGAVEFKNEIELLSRVHHKNLVTLLGFCFERGEQILIYEYIPNGSLRDSLSGKSGIRLEWVRRLKIALGAARGLSYLHELADPPIIHRDVKSTNILLDERLNAKVADFGLSKPMGVSDKDHISTQVKGTMGYLDPEYYMTNQLTEKSDVYSFGVLMLEILIGRRPIERGKYIVREIEMAMDKEKDLYNLYEILDPTIGLGTTLKGFEKFVDLSLRCVEESGADRPSMREVVKEIEYILQLAGLNPNAEFEASSASYDDASKGYQHPYGNESFDYSGGFPVSKIEPQPVILYF</sequence>
<evidence type="ECO:0000256" key="8">
    <source>
        <dbReference type="ARBA" id="ARBA00022729"/>
    </source>
</evidence>
<keyword evidence="9" id="KW-0677">Repeat</keyword>
<dbReference type="Pfam" id="PF07714">
    <property type="entry name" value="PK_Tyr_Ser-Thr"/>
    <property type="match status" value="1"/>
</dbReference>
<evidence type="ECO:0000256" key="19">
    <source>
        <dbReference type="SAM" id="SignalP"/>
    </source>
</evidence>
<keyword evidence="22" id="KW-1185">Reference proteome</keyword>
<feature type="binding site" evidence="17">
    <location>
        <position position="606"/>
    </location>
    <ligand>
        <name>ATP</name>
        <dbReference type="ChEBI" id="CHEBI:30616"/>
    </ligand>
</feature>
<evidence type="ECO:0000256" key="11">
    <source>
        <dbReference type="ARBA" id="ARBA00022777"/>
    </source>
</evidence>
<accession>A0AA39SX91</accession>
<evidence type="ECO:0000256" key="9">
    <source>
        <dbReference type="ARBA" id="ARBA00022737"/>
    </source>
</evidence>
<dbReference type="Gene3D" id="3.80.10.10">
    <property type="entry name" value="Ribonuclease Inhibitor"/>
    <property type="match status" value="3"/>
</dbReference>
<evidence type="ECO:0000256" key="4">
    <source>
        <dbReference type="ARBA" id="ARBA00022527"/>
    </source>
</evidence>
<comment type="subcellular location">
    <subcellularLocation>
        <location evidence="1">Membrane</location>
        <topology evidence="1">Single-pass type I membrane protein</topology>
    </subcellularLocation>
</comment>
<evidence type="ECO:0000256" key="2">
    <source>
        <dbReference type="ARBA" id="ARBA00008684"/>
    </source>
</evidence>
<dbReference type="SMART" id="SM00220">
    <property type="entry name" value="S_TKc"/>
    <property type="match status" value="1"/>
</dbReference>
<dbReference type="GO" id="GO:0005524">
    <property type="term" value="F:ATP binding"/>
    <property type="evidence" value="ECO:0007669"/>
    <property type="project" value="UniProtKB-UniRule"/>
</dbReference>
<dbReference type="PROSITE" id="PS00108">
    <property type="entry name" value="PROTEIN_KINASE_ST"/>
    <property type="match status" value="1"/>
</dbReference>
<evidence type="ECO:0000313" key="22">
    <source>
        <dbReference type="Proteomes" id="UP001168877"/>
    </source>
</evidence>
<feature type="domain" description="Protein kinase" evidence="20">
    <location>
        <begin position="578"/>
        <end position="850"/>
    </location>
</feature>
<dbReference type="PANTHER" id="PTHR45974">
    <property type="entry name" value="RECEPTOR-LIKE PROTEIN 55"/>
    <property type="match status" value="1"/>
</dbReference>
<evidence type="ECO:0000256" key="14">
    <source>
        <dbReference type="ARBA" id="ARBA00023136"/>
    </source>
</evidence>
<protein>
    <recommendedName>
        <fullName evidence="3">non-specific serine/threonine protein kinase</fullName>
        <ecNumber evidence="3">2.7.11.1</ecNumber>
    </recommendedName>
</protein>
<evidence type="ECO:0000256" key="15">
    <source>
        <dbReference type="ARBA" id="ARBA00023170"/>
    </source>
</evidence>
<organism evidence="21 22">
    <name type="scientific">Acer saccharum</name>
    <name type="common">Sugar maple</name>
    <dbReference type="NCBI Taxonomy" id="4024"/>
    <lineage>
        <taxon>Eukaryota</taxon>
        <taxon>Viridiplantae</taxon>
        <taxon>Streptophyta</taxon>
        <taxon>Embryophyta</taxon>
        <taxon>Tracheophyta</taxon>
        <taxon>Spermatophyta</taxon>
        <taxon>Magnoliopsida</taxon>
        <taxon>eudicotyledons</taxon>
        <taxon>Gunneridae</taxon>
        <taxon>Pentapetalae</taxon>
        <taxon>rosids</taxon>
        <taxon>malvids</taxon>
        <taxon>Sapindales</taxon>
        <taxon>Sapindaceae</taxon>
        <taxon>Hippocastanoideae</taxon>
        <taxon>Acereae</taxon>
        <taxon>Acer</taxon>
    </lineage>
</organism>
<dbReference type="AlphaFoldDB" id="A0AA39SX91"/>
<keyword evidence="8 19" id="KW-0732">Signal</keyword>
<evidence type="ECO:0000256" key="1">
    <source>
        <dbReference type="ARBA" id="ARBA00004479"/>
    </source>
</evidence>
<feature type="transmembrane region" description="Helical" evidence="18">
    <location>
        <begin position="505"/>
        <end position="530"/>
    </location>
</feature>
<dbReference type="Pfam" id="PF08263">
    <property type="entry name" value="LRRNT_2"/>
    <property type="match status" value="1"/>
</dbReference>
<dbReference type="GO" id="GO:0004674">
    <property type="term" value="F:protein serine/threonine kinase activity"/>
    <property type="evidence" value="ECO:0007669"/>
    <property type="project" value="UniProtKB-KW"/>
</dbReference>
<dbReference type="SUPFAM" id="SSF52058">
    <property type="entry name" value="L domain-like"/>
    <property type="match status" value="1"/>
</dbReference>
<dbReference type="CDD" id="cd14066">
    <property type="entry name" value="STKc_IRAK"/>
    <property type="match status" value="1"/>
</dbReference>
<keyword evidence="5" id="KW-0433">Leucine-rich repeat</keyword>
<dbReference type="InterPro" id="IPR008271">
    <property type="entry name" value="Ser/Thr_kinase_AS"/>
</dbReference>
<keyword evidence="6" id="KW-0808">Transferase</keyword>
<comment type="caution">
    <text evidence="21">The sequence shown here is derived from an EMBL/GenBank/DDBJ whole genome shotgun (WGS) entry which is preliminary data.</text>
</comment>
<dbReference type="Gene3D" id="1.10.510.10">
    <property type="entry name" value="Transferase(Phosphotransferase) domain 1"/>
    <property type="match status" value="1"/>
</dbReference>
<dbReference type="Gene3D" id="3.30.200.20">
    <property type="entry name" value="Phosphorylase Kinase, domain 1"/>
    <property type="match status" value="1"/>
</dbReference>
<keyword evidence="14 18" id="KW-0472">Membrane</keyword>
<dbReference type="FunFam" id="3.80.10.10:FF:000363">
    <property type="entry name" value="Leucine-rich repeat family protein"/>
    <property type="match status" value="1"/>
</dbReference>
<dbReference type="InterPro" id="IPR011009">
    <property type="entry name" value="Kinase-like_dom_sf"/>
</dbReference>
<dbReference type="InterPro" id="IPR013210">
    <property type="entry name" value="LRR_N_plant-typ"/>
</dbReference>
<evidence type="ECO:0000256" key="3">
    <source>
        <dbReference type="ARBA" id="ARBA00012513"/>
    </source>
</evidence>
<dbReference type="FunFam" id="1.10.510.10:FF:000453">
    <property type="entry name" value="LRR receptor-like serine/threonine-protein kinase HSL2"/>
    <property type="match status" value="1"/>
</dbReference>